<keyword evidence="4" id="KW-1185">Reference proteome</keyword>
<protein>
    <submittedName>
        <fullName evidence="3">Uncharacterized protein</fullName>
    </submittedName>
</protein>
<feature type="domain" description="Toprim" evidence="2">
    <location>
        <begin position="213"/>
        <end position="312"/>
    </location>
</feature>
<dbReference type="Proteomes" id="UP000031838">
    <property type="component" value="Chromosome 1"/>
</dbReference>
<dbReference type="InterPro" id="IPR014819">
    <property type="entry name" value="PriCT_2"/>
</dbReference>
<dbReference type="InterPro" id="IPR034154">
    <property type="entry name" value="TOPRIM_DnaG/twinkle"/>
</dbReference>
<sequence length="830" mass="89154">MNALIDIERIRAALAFIPSTDRETWVQIGMAVKSELGDDGFNLWDGWSRSAPSYNEKDAKSVWRSFHSNGITIATLFKRATEHGYRESEPVTPVSTDVCEHRQAAHKREAKAGAENHQRTQAEAAAKARDLWEKAGIVHADHAYLRAKRIKPYGAKQLRDQLVLKIQDIDGEHQSAQYIQPAGGKTFQTGGRVKGCYVVVSDGQKQPGTDVPLLVAEGYATACTLHEVTGFPVVAAMTAGNLLSVARAWRDRHPKLPMIICADDDATTAGNPGMAKATEAARAVGAKLAVPDFGPGRPDGASDFNDLRCLDGVKIVQRCVDAAAPPEGVQAKAKRAATSVVLSRASEITPEAITWLWPGYLPAGKLTILAGQPGCGKTTIGLSLASIVTTGGRWPDGTECTKPGNVLVWTGEDGVADTLVPRLLAAGADLTRVWFAESVTDDEGHLKPFNPARDIPLLSERIEEVGDVRMLIVDPIISVVQGDGHKSIDVRLSLQPLLDLGAFHCCSIFGITHFTKGSKGSSPLDRILGSQAFGAAARVILIAGKDDSSGRRVFAKSKANIAEETGGFEYAIDIIEMNDLTSSRIRWGEPLTGSARDILREIEADDTDDDGDTERQSKFERARAMIYELLRPFASTRELRAAATADGMSWRTVEAAKQAEIASGAKIRAVKQGKDWGWIWDSFAANHPDEAATGKVLDFPGFRNDPPAQLAASLPETSAASPQRINSAKGDCGLENPAQHGVEAKSATPQSIQEAPRACAHTHARAHAGVPKTHCGLADLTESARPARKPSPPPPLRTRTIADLNPAIAELPRATCEVTYDTRTTARPTL</sequence>
<dbReference type="Pfam" id="PF13362">
    <property type="entry name" value="Toprim_3"/>
    <property type="match status" value="1"/>
</dbReference>
<evidence type="ECO:0000313" key="4">
    <source>
        <dbReference type="Proteomes" id="UP000031838"/>
    </source>
</evidence>
<name>A0A0B6RVH3_BURPL</name>
<evidence type="ECO:0000313" key="3">
    <source>
        <dbReference type="EMBL" id="AJK47368.1"/>
    </source>
</evidence>
<feature type="domain" description="Primase C-terminal 2" evidence="1">
    <location>
        <begin position="11"/>
        <end position="80"/>
    </location>
</feature>
<reference evidence="3 4" key="2">
    <citation type="journal article" date="2016" name="Appl. Microbiol. Biotechnol.">
        <title>Mutations improving production and secretion of extracellular lipase by Burkholderia glumae PG1.</title>
        <authorList>
            <person name="Knapp A."/>
            <person name="Voget S."/>
            <person name="Gao R."/>
            <person name="Zaburannyi N."/>
            <person name="Krysciak D."/>
            <person name="Breuer M."/>
            <person name="Hauer B."/>
            <person name="Streit W.R."/>
            <person name="Muller R."/>
            <person name="Daniel R."/>
            <person name="Jaeger K.E."/>
        </authorList>
    </citation>
    <scope>NUCLEOTIDE SEQUENCE [LARGE SCALE GENOMIC DNA]</scope>
    <source>
        <strain evidence="3 4">PG1</strain>
    </source>
</reference>
<evidence type="ECO:0000259" key="1">
    <source>
        <dbReference type="Pfam" id="PF08707"/>
    </source>
</evidence>
<organism evidence="3 4">
    <name type="scientific">Burkholderia plantarii</name>
    <dbReference type="NCBI Taxonomy" id="41899"/>
    <lineage>
        <taxon>Bacteria</taxon>
        <taxon>Pseudomonadati</taxon>
        <taxon>Pseudomonadota</taxon>
        <taxon>Betaproteobacteria</taxon>
        <taxon>Burkholderiales</taxon>
        <taxon>Burkholderiaceae</taxon>
        <taxon>Burkholderia</taxon>
    </lineage>
</organism>
<dbReference type="HOGENOM" id="CLU_376283_0_0_4"/>
<dbReference type="KEGG" id="bgp:BGL_1c28910"/>
<reference evidence="4" key="1">
    <citation type="submission" date="2011-03" db="EMBL/GenBank/DDBJ databases">
        <authorList>
            <person name="Voget S."/>
            <person name="Streit W.R."/>
            <person name="Jaeger K.E."/>
            <person name="Daniel R."/>
        </authorList>
    </citation>
    <scope>NUCLEOTIDE SEQUENCE [LARGE SCALE GENOMIC DNA]</scope>
    <source>
        <strain evidence="4">PG1</strain>
    </source>
</reference>
<dbReference type="AlphaFoldDB" id="A0A0B6RVH3"/>
<proteinExistence type="predicted"/>
<dbReference type="GO" id="GO:0016817">
    <property type="term" value="F:hydrolase activity, acting on acid anhydrides"/>
    <property type="evidence" value="ECO:0007669"/>
    <property type="project" value="InterPro"/>
</dbReference>
<dbReference type="SUPFAM" id="SSF52540">
    <property type="entry name" value="P-loop containing nucleoside triphosphate hydrolases"/>
    <property type="match status" value="1"/>
</dbReference>
<dbReference type="Gene3D" id="3.40.50.300">
    <property type="entry name" value="P-loop containing nucleotide triphosphate hydrolases"/>
    <property type="match status" value="1"/>
</dbReference>
<dbReference type="Pfam" id="PF08707">
    <property type="entry name" value="PriCT_2"/>
    <property type="match status" value="1"/>
</dbReference>
<dbReference type="InterPro" id="IPR027417">
    <property type="entry name" value="P-loop_NTPase"/>
</dbReference>
<dbReference type="RefSeq" id="WP_063931955.1">
    <property type="nucleotide sequence ID" value="NZ_CP002580.1"/>
</dbReference>
<dbReference type="EMBL" id="CP002580">
    <property type="protein sequence ID" value="AJK47368.1"/>
    <property type="molecule type" value="Genomic_DNA"/>
</dbReference>
<evidence type="ECO:0000259" key="2">
    <source>
        <dbReference type="Pfam" id="PF13362"/>
    </source>
</evidence>
<gene>
    <name evidence="3" type="ORF">BGL_1c28910</name>
</gene>
<dbReference type="CDD" id="cd01029">
    <property type="entry name" value="TOPRIM_primases"/>
    <property type="match status" value="1"/>
</dbReference>
<dbReference type="Pfam" id="PF13481">
    <property type="entry name" value="AAA_25"/>
    <property type="match status" value="1"/>
</dbReference>
<accession>A0A0B6RVH3</accession>
<dbReference type="InterPro" id="IPR006171">
    <property type="entry name" value="TOPRIM_dom"/>
</dbReference>